<proteinExistence type="predicted"/>
<evidence type="ECO:0000313" key="1">
    <source>
        <dbReference type="EMBL" id="MFC5723809.1"/>
    </source>
</evidence>
<keyword evidence="2" id="KW-1185">Reference proteome</keyword>
<accession>A0ABW0Z4T3</accession>
<dbReference type="EMBL" id="JBHSPB010000020">
    <property type="protein sequence ID" value="MFC5723809.1"/>
    <property type="molecule type" value="Genomic_DNA"/>
</dbReference>
<dbReference type="Proteomes" id="UP001596083">
    <property type="component" value="Unassembled WGS sequence"/>
</dbReference>
<organism evidence="1 2">
    <name type="scientific">Streptomyces gamaensis</name>
    <dbReference type="NCBI Taxonomy" id="1763542"/>
    <lineage>
        <taxon>Bacteria</taxon>
        <taxon>Bacillati</taxon>
        <taxon>Actinomycetota</taxon>
        <taxon>Actinomycetes</taxon>
        <taxon>Kitasatosporales</taxon>
        <taxon>Streptomycetaceae</taxon>
        <taxon>Streptomyces</taxon>
    </lineage>
</organism>
<evidence type="ECO:0000313" key="2">
    <source>
        <dbReference type="Proteomes" id="UP001596083"/>
    </source>
</evidence>
<dbReference type="RefSeq" id="WP_390320224.1">
    <property type="nucleotide sequence ID" value="NZ_JBHSPB010000020.1"/>
</dbReference>
<comment type="caution">
    <text evidence="1">The sequence shown here is derived from an EMBL/GenBank/DDBJ whole genome shotgun (WGS) entry which is preliminary data.</text>
</comment>
<name>A0ABW0Z4T3_9ACTN</name>
<sequence>MTEPIRYSTTPVGLPLRLGLEPPPVEDRTCCANGNKIKQARIKALAEGRHETAGRLAEALARHQRSTHGQPVTRKESLSARVAAANAQSWKAANRW</sequence>
<protein>
    <recommendedName>
        <fullName evidence="3">Transposase</fullName>
    </recommendedName>
</protein>
<reference evidence="2" key="1">
    <citation type="journal article" date="2019" name="Int. J. Syst. Evol. Microbiol.">
        <title>The Global Catalogue of Microorganisms (GCM) 10K type strain sequencing project: providing services to taxonomists for standard genome sequencing and annotation.</title>
        <authorList>
            <consortium name="The Broad Institute Genomics Platform"/>
            <consortium name="The Broad Institute Genome Sequencing Center for Infectious Disease"/>
            <person name="Wu L."/>
            <person name="Ma J."/>
        </authorList>
    </citation>
    <scope>NUCLEOTIDE SEQUENCE [LARGE SCALE GENOMIC DNA]</scope>
    <source>
        <strain evidence="2">CGMCC 4.7304</strain>
    </source>
</reference>
<evidence type="ECO:0008006" key="3">
    <source>
        <dbReference type="Google" id="ProtNLM"/>
    </source>
</evidence>
<gene>
    <name evidence="1" type="ORF">ACFP1Z_26950</name>
</gene>